<evidence type="ECO:0008006" key="2">
    <source>
        <dbReference type="Google" id="ProtNLM"/>
    </source>
</evidence>
<sequence>MDTKICNKCKQEKLVSEFYKSKTDKGGYRWSCKSCCREATKIYAKTGYFVRYNRQYYQRAEVKEHINSPEFKERVSVKLREYNQNPDVRIKNMARWYSNNRIRAGELQREPCALCGQEQGEAHHLDYNEPLLIVWLCGECHRKVHIEDKG</sequence>
<gene>
    <name evidence="1" type="ORF">LCGC14_1154820</name>
</gene>
<evidence type="ECO:0000313" key="1">
    <source>
        <dbReference type="EMBL" id="KKM98736.1"/>
    </source>
</evidence>
<organism evidence="1">
    <name type="scientific">marine sediment metagenome</name>
    <dbReference type="NCBI Taxonomy" id="412755"/>
    <lineage>
        <taxon>unclassified sequences</taxon>
        <taxon>metagenomes</taxon>
        <taxon>ecological metagenomes</taxon>
    </lineage>
</organism>
<name>A0A0F9MHH2_9ZZZZ</name>
<reference evidence="1" key="1">
    <citation type="journal article" date="2015" name="Nature">
        <title>Complex archaea that bridge the gap between prokaryotes and eukaryotes.</title>
        <authorList>
            <person name="Spang A."/>
            <person name="Saw J.H."/>
            <person name="Jorgensen S.L."/>
            <person name="Zaremba-Niedzwiedzka K."/>
            <person name="Martijn J."/>
            <person name="Lind A.E."/>
            <person name="van Eijk R."/>
            <person name="Schleper C."/>
            <person name="Guy L."/>
            <person name="Ettema T.J."/>
        </authorList>
    </citation>
    <scope>NUCLEOTIDE SEQUENCE</scope>
</reference>
<comment type="caution">
    <text evidence="1">The sequence shown here is derived from an EMBL/GenBank/DDBJ whole genome shotgun (WGS) entry which is preliminary data.</text>
</comment>
<dbReference type="EMBL" id="LAZR01005584">
    <property type="protein sequence ID" value="KKM98736.1"/>
    <property type="molecule type" value="Genomic_DNA"/>
</dbReference>
<protein>
    <recommendedName>
        <fullName evidence="2">HNH domain-containing protein</fullName>
    </recommendedName>
</protein>
<dbReference type="AlphaFoldDB" id="A0A0F9MHH2"/>
<accession>A0A0F9MHH2</accession>
<proteinExistence type="predicted"/>